<name>A0AAE2BKD4_9LAMI</name>
<gene>
    <name evidence="3" type="ORF">Sango_2467400</name>
</gene>
<keyword evidence="4" id="KW-1185">Reference proteome</keyword>
<evidence type="ECO:0000313" key="4">
    <source>
        <dbReference type="Proteomes" id="UP001289374"/>
    </source>
</evidence>
<accession>A0AAE2BKD4</accession>
<feature type="domain" description="Retrovirus-related Pol polyprotein from transposon TNT 1-94-like beta-barrel" evidence="2">
    <location>
        <begin position="93"/>
        <end position="129"/>
    </location>
</feature>
<evidence type="ECO:0000259" key="2">
    <source>
        <dbReference type="Pfam" id="PF22936"/>
    </source>
</evidence>
<dbReference type="Pfam" id="PF22936">
    <property type="entry name" value="Pol_BBD"/>
    <property type="match status" value="1"/>
</dbReference>
<dbReference type="InterPro" id="IPR054722">
    <property type="entry name" value="PolX-like_BBD"/>
</dbReference>
<dbReference type="Proteomes" id="UP001289374">
    <property type="component" value="Unassembled WGS sequence"/>
</dbReference>
<evidence type="ECO:0000256" key="1">
    <source>
        <dbReference type="SAM" id="MobiDB-lite"/>
    </source>
</evidence>
<dbReference type="InterPro" id="IPR012337">
    <property type="entry name" value="RNaseH-like_sf"/>
</dbReference>
<comment type="caution">
    <text evidence="3">The sequence shown here is derived from an EMBL/GenBank/DDBJ whole genome shotgun (WGS) entry which is preliminary data.</text>
</comment>
<reference evidence="3" key="1">
    <citation type="submission" date="2020-06" db="EMBL/GenBank/DDBJ databases">
        <authorList>
            <person name="Li T."/>
            <person name="Hu X."/>
            <person name="Zhang T."/>
            <person name="Song X."/>
            <person name="Zhang H."/>
            <person name="Dai N."/>
            <person name="Sheng W."/>
            <person name="Hou X."/>
            <person name="Wei L."/>
        </authorList>
    </citation>
    <scope>NUCLEOTIDE SEQUENCE</scope>
    <source>
        <strain evidence="3">K16</strain>
        <tissue evidence="3">Leaf</tissue>
    </source>
</reference>
<reference evidence="3" key="2">
    <citation type="journal article" date="2024" name="Plant">
        <title>Genomic evolution and insights into agronomic trait innovations of Sesamum species.</title>
        <authorList>
            <person name="Miao H."/>
            <person name="Wang L."/>
            <person name="Qu L."/>
            <person name="Liu H."/>
            <person name="Sun Y."/>
            <person name="Le M."/>
            <person name="Wang Q."/>
            <person name="Wei S."/>
            <person name="Zheng Y."/>
            <person name="Lin W."/>
            <person name="Duan Y."/>
            <person name="Cao H."/>
            <person name="Xiong S."/>
            <person name="Wang X."/>
            <person name="Wei L."/>
            <person name="Li C."/>
            <person name="Ma Q."/>
            <person name="Ju M."/>
            <person name="Zhao R."/>
            <person name="Li G."/>
            <person name="Mu C."/>
            <person name="Tian Q."/>
            <person name="Mei H."/>
            <person name="Zhang T."/>
            <person name="Gao T."/>
            <person name="Zhang H."/>
        </authorList>
    </citation>
    <scope>NUCLEOTIDE SEQUENCE</scope>
    <source>
        <strain evidence="3">K16</strain>
    </source>
</reference>
<feature type="region of interest" description="Disordered" evidence="1">
    <location>
        <begin position="268"/>
        <end position="293"/>
    </location>
</feature>
<sequence length="691" mass="77954">MESMADRANLLDVWLDWSPFTMLVHDITLSFQTKTIAEHIGNKIGRFIDTEHHDDGVNWLATWKLKLSLDITKPLMRALGLENTKGDGFLVTFTIKMYNGTIRTLSDVRHIPNLKKNLISLGTLHKNGFIPKADEDRKNIRIVKGALTVMKGKIITGNIYKLLGNTVVGGVHSVDSCDDNTKLWHMRLGKFGAYFLKQKFEVFAKFKLWKAEVENQTVRKTPQQNGVAKRMNKSLTERARCLRLNAGLPKSFWAEALSYIADGVEPHPVATENRGRSHPTSGDPVAIESGGSSTTNELQAYNLARDRQRRTNVKPPSRLGYEDMVSFAHLVSGNEPTTFHGAITSQEKKEWIGAMVEEMLSLHKNQTWELVQLPEGKKAIRCKWMYRKKPTVSEKERKKFKARQMGSLNLDMSIWFIGYKRCEYDCCVYVKSLDECSSIFLLLYVNDMLIAAKSMYDVFALKALLSQEFDMKDLDRFEMRKAKSVSTPLANRFKLSIEQCHKTDGEVEDIAKVSYASAVGCLMYLKGTVGYGVIFGSQQNDPLVVGYVNSDYAGDLDDRRSTTGYVFTLGGGSIYWKSTVQSIVSLSIIEAEYMAVAEATKETLWLSGLSKELGVEQGGVQLHYDSQSAIYLAKNQVYNGRTKHINVRYHQITELIASGNIILQKVHTSKNADDMLTKPLTVDKFNTTWTC</sequence>
<dbReference type="Gene3D" id="3.30.420.10">
    <property type="entry name" value="Ribonuclease H-like superfamily/Ribonuclease H"/>
    <property type="match status" value="1"/>
</dbReference>
<dbReference type="EMBL" id="JACGWL010000014">
    <property type="protein sequence ID" value="KAK4388608.1"/>
    <property type="molecule type" value="Genomic_DNA"/>
</dbReference>
<proteinExistence type="predicted"/>
<dbReference type="SUPFAM" id="SSF53098">
    <property type="entry name" value="Ribonuclease H-like"/>
    <property type="match status" value="1"/>
</dbReference>
<dbReference type="CDD" id="cd09272">
    <property type="entry name" value="RNase_HI_RT_Ty1"/>
    <property type="match status" value="1"/>
</dbReference>
<protein>
    <submittedName>
        <fullName evidence="3">Retrovirus-related Pol polyprotein from transposon TNT 1-94</fullName>
    </submittedName>
</protein>
<dbReference type="AlphaFoldDB" id="A0AAE2BKD4"/>
<organism evidence="3 4">
    <name type="scientific">Sesamum angolense</name>
    <dbReference type="NCBI Taxonomy" id="2727404"/>
    <lineage>
        <taxon>Eukaryota</taxon>
        <taxon>Viridiplantae</taxon>
        <taxon>Streptophyta</taxon>
        <taxon>Embryophyta</taxon>
        <taxon>Tracheophyta</taxon>
        <taxon>Spermatophyta</taxon>
        <taxon>Magnoliopsida</taxon>
        <taxon>eudicotyledons</taxon>
        <taxon>Gunneridae</taxon>
        <taxon>Pentapetalae</taxon>
        <taxon>asterids</taxon>
        <taxon>lamiids</taxon>
        <taxon>Lamiales</taxon>
        <taxon>Pedaliaceae</taxon>
        <taxon>Sesamum</taxon>
    </lineage>
</organism>
<dbReference type="PANTHER" id="PTHR11439">
    <property type="entry name" value="GAG-POL-RELATED RETROTRANSPOSON"/>
    <property type="match status" value="1"/>
</dbReference>
<dbReference type="GO" id="GO:0003676">
    <property type="term" value="F:nucleic acid binding"/>
    <property type="evidence" value="ECO:0007669"/>
    <property type="project" value="InterPro"/>
</dbReference>
<dbReference type="InterPro" id="IPR036397">
    <property type="entry name" value="RNaseH_sf"/>
</dbReference>
<evidence type="ECO:0000313" key="3">
    <source>
        <dbReference type="EMBL" id="KAK4388608.1"/>
    </source>
</evidence>